<dbReference type="PROSITE" id="PS51257">
    <property type="entry name" value="PROKAR_LIPOPROTEIN"/>
    <property type="match status" value="1"/>
</dbReference>
<sequence>MIKWPSAVLATGILLVAGCDKSEWNVPKISSSEQQQQAPSSNEKPGKMFQAERSEYLKTTRQELDQLRTEIDALQVKANNSGAALKADLDQKIQGFQTDLRSLEEKWQQIKDVSESRWQEIKLSFSASIEKLKKSIHETAG</sequence>
<name>A0A127QJP9_9BURK</name>
<dbReference type="OrthoDB" id="8780513at2"/>
<dbReference type="AlphaFoldDB" id="A0A127QJP9"/>
<evidence type="ECO:0000256" key="2">
    <source>
        <dbReference type="SAM" id="MobiDB-lite"/>
    </source>
</evidence>
<evidence type="ECO:0000313" key="4">
    <source>
        <dbReference type="Proteomes" id="UP000071778"/>
    </source>
</evidence>
<reference evidence="3 4" key="1">
    <citation type="submission" date="2015-11" db="EMBL/GenBank/DDBJ databases">
        <title>Exploring the genomic traits of fungus-feeding bacterial genus Collimonas.</title>
        <authorList>
            <person name="Song C."/>
            <person name="Schmidt R."/>
            <person name="de Jager V."/>
            <person name="Krzyzanowska D."/>
            <person name="Jongedijk E."/>
            <person name="Cankar K."/>
            <person name="Beekwilder J."/>
            <person name="van Veen A."/>
            <person name="de Boer W."/>
            <person name="van Veen J.A."/>
            <person name="Garbeva P."/>
        </authorList>
    </citation>
    <scope>NUCLEOTIDE SEQUENCE [LARGE SCALE GENOMIC DNA]</scope>
    <source>
        <strain evidence="3 4">Ter282</strain>
    </source>
</reference>
<proteinExistence type="predicted"/>
<dbReference type="EMBL" id="CP013235">
    <property type="protein sequence ID" value="AMP10015.1"/>
    <property type="molecule type" value="Genomic_DNA"/>
</dbReference>
<feature type="compositionally biased region" description="Low complexity" evidence="2">
    <location>
        <begin position="30"/>
        <end position="41"/>
    </location>
</feature>
<organism evidence="3 4">
    <name type="scientific">Collimonas arenae</name>
    <dbReference type="NCBI Taxonomy" id="279058"/>
    <lineage>
        <taxon>Bacteria</taxon>
        <taxon>Pseudomonadati</taxon>
        <taxon>Pseudomonadota</taxon>
        <taxon>Betaproteobacteria</taxon>
        <taxon>Burkholderiales</taxon>
        <taxon>Oxalobacteraceae</taxon>
        <taxon>Collimonas</taxon>
    </lineage>
</organism>
<gene>
    <name evidence="3" type="ORF">CAter282_2265</name>
</gene>
<dbReference type="Proteomes" id="UP000071778">
    <property type="component" value="Chromosome"/>
</dbReference>
<keyword evidence="1" id="KW-0175">Coiled coil</keyword>
<keyword evidence="4" id="KW-1185">Reference proteome</keyword>
<feature type="coiled-coil region" evidence="1">
    <location>
        <begin position="57"/>
        <end position="106"/>
    </location>
</feature>
<keyword evidence="3" id="KW-0449">Lipoprotein</keyword>
<evidence type="ECO:0000313" key="3">
    <source>
        <dbReference type="EMBL" id="AMP10015.1"/>
    </source>
</evidence>
<dbReference type="PATRIC" id="fig|279058.17.peg.2441"/>
<evidence type="ECO:0000256" key="1">
    <source>
        <dbReference type="SAM" id="Coils"/>
    </source>
</evidence>
<dbReference type="RefSeq" id="WP_128083036.1">
    <property type="nucleotide sequence ID" value="NZ_CP013233.1"/>
</dbReference>
<protein>
    <submittedName>
        <fullName evidence="3">Putative lipoprotein</fullName>
    </submittedName>
</protein>
<accession>A0A127QJP9</accession>
<feature type="region of interest" description="Disordered" evidence="2">
    <location>
        <begin position="27"/>
        <end position="48"/>
    </location>
</feature>